<comment type="similarity">
    <text evidence="8">Belongs to the DszC flavin monooxygenase family.</text>
</comment>
<dbReference type="Gene3D" id="2.40.110.10">
    <property type="entry name" value="Butyryl-CoA Dehydrogenase, subunit A, domain 2"/>
    <property type="match status" value="1"/>
</dbReference>
<evidence type="ECO:0000256" key="11">
    <source>
        <dbReference type="ARBA" id="ARBA00047859"/>
    </source>
</evidence>
<accession>A0ABV6PAL9</accession>
<comment type="catalytic activity">
    <reaction evidence="12">
        <text>dibenzothiophene 5-oxide + FMNH2 + O2 = dibenzothiophene 5,5-dioxide + FMN + H2O + H(+)</text>
        <dbReference type="Rhea" id="RHEA:49080"/>
        <dbReference type="ChEBI" id="CHEBI:15377"/>
        <dbReference type="ChEBI" id="CHEBI:15378"/>
        <dbReference type="ChEBI" id="CHEBI:15379"/>
        <dbReference type="ChEBI" id="CHEBI:23683"/>
        <dbReference type="ChEBI" id="CHEBI:57618"/>
        <dbReference type="ChEBI" id="CHEBI:58210"/>
        <dbReference type="ChEBI" id="CHEBI:90356"/>
    </reaction>
</comment>
<dbReference type="EMBL" id="JBHLUB010000029">
    <property type="protein sequence ID" value="MFC0582170.1"/>
    <property type="molecule type" value="Genomic_DNA"/>
</dbReference>
<dbReference type="InterPro" id="IPR036250">
    <property type="entry name" value="AcylCo_DH-like_C"/>
</dbReference>
<comment type="pathway">
    <text evidence="7">Sulfur metabolism; dibenzothiophene degradation.</text>
</comment>
<comment type="catalytic activity">
    <reaction evidence="13">
        <text>dibenzothiophene + 2 FMNH2 + 2 O2 = dibenzothiophene 5,5-dioxide + 2 FMN + 2 H2O + 2 H(+)</text>
        <dbReference type="Rhea" id="RHEA:49072"/>
        <dbReference type="ChEBI" id="CHEBI:15377"/>
        <dbReference type="ChEBI" id="CHEBI:15378"/>
        <dbReference type="ChEBI" id="CHEBI:15379"/>
        <dbReference type="ChEBI" id="CHEBI:23681"/>
        <dbReference type="ChEBI" id="CHEBI:57618"/>
        <dbReference type="ChEBI" id="CHEBI:58210"/>
        <dbReference type="ChEBI" id="CHEBI:90356"/>
        <dbReference type="EC" id="1.14.14.21"/>
    </reaction>
</comment>
<evidence type="ECO:0000259" key="15">
    <source>
        <dbReference type="Pfam" id="PF02771"/>
    </source>
</evidence>
<keyword evidence="2" id="KW-0285">Flavoprotein</keyword>
<gene>
    <name evidence="17" type="ORF">ACFFFR_07210</name>
</gene>
<comment type="subcellular location">
    <subcellularLocation>
        <location evidence="1">Cytoplasm</location>
    </subcellularLocation>
</comment>
<dbReference type="InterPro" id="IPR006091">
    <property type="entry name" value="Acyl-CoA_Oxase/DH_mid-dom"/>
</dbReference>
<comment type="catalytic activity">
    <reaction evidence="11">
        <text>dibenzothiophene + FMNH2 + O2 = dibenzothiophene 5-oxide + FMN + H2O + H(+)</text>
        <dbReference type="Rhea" id="RHEA:49076"/>
        <dbReference type="ChEBI" id="CHEBI:15377"/>
        <dbReference type="ChEBI" id="CHEBI:15378"/>
        <dbReference type="ChEBI" id="CHEBI:15379"/>
        <dbReference type="ChEBI" id="CHEBI:23681"/>
        <dbReference type="ChEBI" id="CHEBI:23683"/>
        <dbReference type="ChEBI" id="CHEBI:57618"/>
        <dbReference type="ChEBI" id="CHEBI:58210"/>
    </reaction>
</comment>
<dbReference type="PANTHER" id="PTHR43884:SF12">
    <property type="entry name" value="ISOVALERYL-COA DEHYDROGENASE, MITOCHONDRIAL-RELATED"/>
    <property type="match status" value="1"/>
</dbReference>
<dbReference type="Gene3D" id="1.20.140.10">
    <property type="entry name" value="Butyryl-CoA Dehydrogenase, subunit A, domain 3"/>
    <property type="match status" value="1"/>
</dbReference>
<feature type="domain" description="Acyl-CoA dehydrogenase/oxidase N-terminal" evidence="15">
    <location>
        <begin position="20"/>
        <end position="85"/>
    </location>
</feature>
<dbReference type="EC" id="1.14.14.21" evidence="9"/>
<evidence type="ECO:0000256" key="9">
    <source>
        <dbReference type="ARBA" id="ARBA00034328"/>
    </source>
</evidence>
<evidence type="ECO:0000313" key="18">
    <source>
        <dbReference type="Proteomes" id="UP001589862"/>
    </source>
</evidence>
<sequence>MSEKLPLLRELFSRIELGTQQRENDHELPVEQVKELCRHGFTALRVPRDFGGLELDWYQTTELLIELAAADSAIPQIFRGHLAVVEDARFHYEKDRHRAEQAGDEQSQGGHVSTERSFKAHTYQERLRWFAQGQLVGNAWTEPGVGNLTGSQTQVKQVDKDSVRVTGQKIYTTGSIFADLLDVTAINETGQEVTVLVPKAQDGVRVHDDWDGFGQQQSGTGAAELEQAVAPTSQVRPAIERFGYQTALYQHVLNIAQAGTAQAAAAHAARLLAERTRTYSHGNAPRAGEDPQLLAVVGQLHARAAAAKAVVLSTSAELDAAARSATGSVAEQQAAFAAVERATAAAQLVVNELSLANGTALFDALGASAVRKVTGLDRYWRNARTIASHNPQVYKARILGDFAVNQRTADPLWSIGVSERLQQEGAAALEN</sequence>
<protein>
    <recommendedName>
        <fullName evidence="10">Dibenzothiophene monooxygenase</fullName>
        <ecNumber evidence="9">1.14.14.21</ecNumber>
    </recommendedName>
</protein>
<evidence type="ECO:0000256" key="12">
    <source>
        <dbReference type="ARBA" id="ARBA00048445"/>
    </source>
</evidence>
<keyword evidence="6" id="KW-0503">Monooxygenase</keyword>
<evidence type="ECO:0000256" key="13">
    <source>
        <dbReference type="ARBA" id="ARBA00049456"/>
    </source>
</evidence>
<dbReference type="InterPro" id="IPR009100">
    <property type="entry name" value="AcylCoA_DH/oxidase_NM_dom_sf"/>
</dbReference>
<dbReference type="Pfam" id="PF02771">
    <property type="entry name" value="Acyl-CoA_dh_N"/>
    <property type="match status" value="1"/>
</dbReference>
<evidence type="ECO:0000256" key="4">
    <source>
        <dbReference type="ARBA" id="ARBA00022741"/>
    </source>
</evidence>
<comment type="caution">
    <text evidence="17">The sequence shown here is derived from an EMBL/GenBank/DDBJ whole genome shotgun (WGS) entry which is preliminary data.</text>
</comment>
<dbReference type="InterPro" id="IPR013107">
    <property type="entry name" value="Acyl-CoA_DH_C"/>
</dbReference>
<keyword evidence="5" id="KW-0560">Oxidoreductase</keyword>
<organism evidence="17 18">
    <name type="scientific">Micrococcoides hystricis</name>
    <dbReference type="NCBI Taxonomy" id="1572761"/>
    <lineage>
        <taxon>Bacteria</taxon>
        <taxon>Bacillati</taxon>
        <taxon>Actinomycetota</taxon>
        <taxon>Actinomycetes</taxon>
        <taxon>Micrococcales</taxon>
        <taxon>Micrococcaceae</taxon>
        <taxon>Micrococcoides</taxon>
    </lineage>
</organism>
<dbReference type="SUPFAM" id="SSF47203">
    <property type="entry name" value="Acyl-CoA dehydrogenase C-terminal domain-like"/>
    <property type="match status" value="1"/>
</dbReference>
<evidence type="ECO:0000256" key="10">
    <source>
        <dbReference type="ARBA" id="ARBA00034345"/>
    </source>
</evidence>
<dbReference type="Pfam" id="PF02770">
    <property type="entry name" value="Acyl-CoA_dh_M"/>
    <property type="match status" value="1"/>
</dbReference>
<dbReference type="Gene3D" id="1.10.540.10">
    <property type="entry name" value="Acyl-CoA dehydrogenase/oxidase, N-terminal domain"/>
    <property type="match status" value="1"/>
</dbReference>
<reference evidence="17 18" key="1">
    <citation type="submission" date="2024-09" db="EMBL/GenBank/DDBJ databases">
        <authorList>
            <person name="Sun Q."/>
            <person name="Mori K."/>
        </authorList>
    </citation>
    <scope>NUCLEOTIDE SEQUENCE [LARGE SCALE GENOMIC DNA]</scope>
    <source>
        <strain evidence="17 18">NCAIM B.02604</strain>
    </source>
</reference>
<evidence type="ECO:0000259" key="16">
    <source>
        <dbReference type="Pfam" id="PF08028"/>
    </source>
</evidence>
<feature type="domain" description="Acyl-CoA dehydrogenase C-terminal" evidence="16">
    <location>
        <begin position="257"/>
        <end position="389"/>
    </location>
</feature>
<evidence type="ECO:0000256" key="3">
    <source>
        <dbReference type="ARBA" id="ARBA00022643"/>
    </source>
</evidence>
<keyword evidence="4" id="KW-0547">Nucleotide-binding</keyword>
<proteinExistence type="inferred from homology"/>
<feature type="domain" description="Acyl-CoA oxidase/dehydrogenase middle" evidence="14">
    <location>
        <begin position="139"/>
        <end position="227"/>
    </location>
</feature>
<name>A0ABV6PAL9_9MICC</name>
<keyword evidence="18" id="KW-1185">Reference proteome</keyword>
<dbReference type="PANTHER" id="PTHR43884">
    <property type="entry name" value="ACYL-COA DEHYDROGENASE"/>
    <property type="match status" value="1"/>
</dbReference>
<evidence type="ECO:0000256" key="8">
    <source>
        <dbReference type="ARBA" id="ARBA00034317"/>
    </source>
</evidence>
<evidence type="ECO:0000256" key="6">
    <source>
        <dbReference type="ARBA" id="ARBA00023033"/>
    </source>
</evidence>
<dbReference type="Proteomes" id="UP001589862">
    <property type="component" value="Unassembled WGS sequence"/>
</dbReference>
<evidence type="ECO:0000256" key="5">
    <source>
        <dbReference type="ARBA" id="ARBA00023002"/>
    </source>
</evidence>
<dbReference type="InterPro" id="IPR013786">
    <property type="entry name" value="AcylCoA_DH/ox_N"/>
</dbReference>
<dbReference type="InterPro" id="IPR037069">
    <property type="entry name" value="AcylCoA_DH/ox_N_sf"/>
</dbReference>
<dbReference type="Pfam" id="PF08028">
    <property type="entry name" value="Acyl-CoA_dh_2"/>
    <property type="match status" value="1"/>
</dbReference>
<evidence type="ECO:0000256" key="7">
    <source>
        <dbReference type="ARBA" id="ARBA00034307"/>
    </source>
</evidence>
<evidence type="ECO:0000256" key="1">
    <source>
        <dbReference type="ARBA" id="ARBA00004496"/>
    </source>
</evidence>
<evidence type="ECO:0000259" key="14">
    <source>
        <dbReference type="Pfam" id="PF02770"/>
    </source>
</evidence>
<keyword evidence="3" id="KW-0288">FMN</keyword>
<dbReference type="PIRSF" id="PIRSF016578">
    <property type="entry name" value="HsaA"/>
    <property type="match status" value="1"/>
</dbReference>
<dbReference type="SUPFAM" id="SSF56645">
    <property type="entry name" value="Acyl-CoA dehydrogenase NM domain-like"/>
    <property type="match status" value="1"/>
</dbReference>
<evidence type="ECO:0000313" key="17">
    <source>
        <dbReference type="EMBL" id="MFC0582170.1"/>
    </source>
</evidence>
<evidence type="ECO:0000256" key="2">
    <source>
        <dbReference type="ARBA" id="ARBA00022630"/>
    </source>
</evidence>
<dbReference type="InterPro" id="IPR046373">
    <property type="entry name" value="Acyl-CoA_Oxase/DH_mid-dom_sf"/>
</dbReference>
<dbReference type="RefSeq" id="WP_377459134.1">
    <property type="nucleotide sequence ID" value="NZ_JBHLUB010000029.1"/>
</dbReference>